<dbReference type="SUPFAM" id="SSF56672">
    <property type="entry name" value="DNA/RNA polymerases"/>
    <property type="match status" value="1"/>
</dbReference>
<keyword evidence="1" id="KW-0645">Protease</keyword>
<dbReference type="GO" id="GO:0004190">
    <property type="term" value="F:aspartic-type endopeptidase activity"/>
    <property type="evidence" value="ECO:0007669"/>
    <property type="project" value="UniProtKB-KW"/>
</dbReference>
<dbReference type="GO" id="GO:0015074">
    <property type="term" value="P:DNA integration"/>
    <property type="evidence" value="ECO:0007669"/>
    <property type="project" value="InterPro"/>
</dbReference>
<organism evidence="8 9">
    <name type="scientific">Vitis vinifera</name>
    <name type="common">Grape</name>
    <dbReference type="NCBI Taxonomy" id="29760"/>
    <lineage>
        <taxon>Eukaryota</taxon>
        <taxon>Viridiplantae</taxon>
        <taxon>Streptophyta</taxon>
        <taxon>Embryophyta</taxon>
        <taxon>Tracheophyta</taxon>
        <taxon>Spermatophyta</taxon>
        <taxon>Magnoliopsida</taxon>
        <taxon>eudicotyledons</taxon>
        <taxon>Gunneridae</taxon>
        <taxon>Pentapetalae</taxon>
        <taxon>rosids</taxon>
        <taxon>Vitales</taxon>
        <taxon>Vitaceae</taxon>
        <taxon>Viteae</taxon>
        <taxon>Vitis</taxon>
    </lineage>
</organism>
<comment type="caution">
    <text evidence="8">The sequence shown here is derived from an EMBL/GenBank/DDBJ whole genome shotgun (WGS) entry which is preliminary data.</text>
</comment>
<dbReference type="Proteomes" id="UP000288805">
    <property type="component" value="Unassembled WGS sequence"/>
</dbReference>
<evidence type="ECO:0000259" key="7">
    <source>
        <dbReference type="PROSITE" id="PS50994"/>
    </source>
</evidence>
<dbReference type="InterPro" id="IPR036875">
    <property type="entry name" value="Znf_CCHC_sf"/>
</dbReference>
<proteinExistence type="predicted"/>
<dbReference type="GO" id="GO:0006508">
    <property type="term" value="P:proteolysis"/>
    <property type="evidence" value="ECO:0007669"/>
    <property type="project" value="UniProtKB-KW"/>
</dbReference>
<feature type="domain" description="Integrase catalytic" evidence="7">
    <location>
        <begin position="428"/>
        <end position="558"/>
    </location>
</feature>
<dbReference type="EMBL" id="QGNW01000039">
    <property type="protein sequence ID" value="RVX09121.1"/>
    <property type="molecule type" value="Genomic_DNA"/>
</dbReference>
<dbReference type="Pfam" id="PF07727">
    <property type="entry name" value="RVT_2"/>
    <property type="match status" value="1"/>
</dbReference>
<accession>A0A438JJI4</accession>
<keyword evidence="3" id="KW-0064">Aspartyl protease</keyword>
<dbReference type="GO" id="GO:0008270">
    <property type="term" value="F:zinc ion binding"/>
    <property type="evidence" value="ECO:0007669"/>
    <property type="project" value="UniProtKB-KW"/>
</dbReference>
<evidence type="ECO:0000256" key="4">
    <source>
        <dbReference type="ARBA" id="ARBA00022801"/>
    </source>
</evidence>
<dbReference type="Gene3D" id="4.10.60.10">
    <property type="entry name" value="Zinc finger, CCHC-type"/>
    <property type="match status" value="2"/>
</dbReference>
<evidence type="ECO:0000256" key="5">
    <source>
        <dbReference type="PROSITE-ProRule" id="PRU00047"/>
    </source>
</evidence>
<dbReference type="InterPro" id="IPR001584">
    <property type="entry name" value="Integrase_cat-core"/>
</dbReference>
<name>A0A438JJI4_VITVI</name>
<keyword evidence="5" id="KW-0862">Zinc</keyword>
<dbReference type="SUPFAM" id="SSF53098">
    <property type="entry name" value="Ribonuclease H-like"/>
    <property type="match status" value="1"/>
</dbReference>
<dbReference type="PANTHER" id="PTHR42648:SF28">
    <property type="entry name" value="TRANSPOSON-ENCODED PROTEIN WITH RIBONUCLEASE H-LIKE AND RETROVIRUS ZINC FINGER-LIKE DOMAINS"/>
    <property type="match status" value="1"/>
</dbReference>
<dbReference type="InterPro" id="IPR039537">
    <property type="entry name" value="Retrotran_Ty1/copia-like"/>
</dbReference>
<keyword evidence="4" id="KW-0378">Hydrolase</keyword>
<dbReference type="InterPro" id="IPR001878">
    <property type="entry name" value="Znf_CCHC"/>
</dbReference>
<dbReference type="InterPro" id="IPR057670">
    <property type="entry name" value="SH3_retrovirus"/>
</dbReference>
<gene>
    <name evidence="8" type="primary">POLX_1547</name>
    <name evidence="8" type="ORF">CK203_013891</name>
</gene>
<dbReference type="Pfam" id="PF22936">
    <property type="entry name" value="Pol_BBD"/>
    <property type="match status" value="1"/>
</dbReference>
<dbReference type="PROSITE" id="PS50994">
    <property type="entry name" value="INTEGRASE"/>
    <property type="match status" value="1"/>
</dbReference>
<sequence>MFQHGSLSIQDYYSAFLTLWHEYADLVTADVPIAALSTIQAIHATTRRDQFLMKLRPEYESVRSSLLNRSPVPSLDICFGELLREEQRLSTQAILEQSHGSSGTTTVAYAAQGRGPPMHSKNLQCFCCKEYGHIAATCPKKFCSYCKKKGHIIKECRIRPQNRQAQAFQTSVIVPPVATHDSSSAACSVPAPPAPDYCTPEMVQRILISALSAMGFQGNNSTKLWYVDSGASNHMTNNPTALCHVRPYAGQSSIQTANGSSLPIAAIGDASSKFTDVFLAPQLSTNLISVGQLVDNNCAVNFSGNGCVVQDQVTGKPIAKGLKVGRLFPLFLPIPDFSPRSSIKSFACNNVSDLSMVWHRRLGHPNTQILSHVLNSDLPGNKDRYSLSLECDSCKLGKSKTLPFPLHASRASHCFDLIHSDVWGPLPRFTWVYFLRSKSEVFRTFTEFLAYVDNQFSTSIKTLRTDSGGEYLSTEFQAFLASKGIIHQRSCPSTPQQNGVAERKNRHLLDVVRTLLLESSVPSMFWVEALKTATHLINRLPSQVLHMESPYFRLFAKQPSYDHLRIFGCVCFVHLPPHERHKLSAQSVRCAFLGYNMCQKGFVCYDPTLHRTRISRNVIFFENQHFFPVSSSTVSSSSTVVLPSFEQQFSDLHPVSSRFQPGIVYTRRSRPQSLSVAHPISDPTTLQMQSVAAPSVRRSSRVSVPPNRYGFPSSSSGNSISALTAALSKFDIPTCYSHAAKHDCWRQAMQEEIAALEANHTWDIEPCPPTIVPLGCKWVYSVKVRSDGSLDRYKARLVALGNNQEYGVNYEETFAPVAKMTTVRTILALAASSDWPLHQMDVKNAFLHGDLKECIYMKPPSGLFPSPTSHVCKLRRSLYGLKQALRAWFEKFRTTLLQFSFRQSKYDTSLFLRKSDMGIVVLLVYVDDIVITGSDSALLAGLQGATSVDTPMELNVKLRKEEGDLLADPSLYRKLVGSLVYLTITRPDISFAVQQVSQFLQTPRHLHLAAVRRIIRYVQGTSTRGLFFPAGNSTRLAAYSDADWAGCADTRRSITGWCVFLGDALISWKLDFSETDPTPLHADNTSAIQITANPVYHERTKHIEVDCHSIREAFEACVITLPHISTDLQIADIFTKALPRHRHCLLSSKLMLVDQPASI</sequence>
<dbReference type="PROSITE" id="PS50158">
    <property type="entry name" value="ZF_CCHC"/>
    <property type="match status" value="1"/>
</dbReference>
<dbReference type="InterPro" id="IPR013103">
    <property type="entry name" value="RVT_2"/>
</dbReference>
<reference evidence="8 9" key="1">
    <citation type="journal article" date="2018" name="PLoS Genet.">
        <title>Population sequencing reveals clonal diversity and ancestral inbreeding in the grapevine cultivar Chardonnay.</title>
        <authorList>
            <person name="Roach M.J."/>
            <person name="Johnson D.L."/>
            <person name="Bohlmann J."/>
            <person name="van Vuuren H.J."/>
            <person name="Jones S.J."/>
            <person name="Pretorius I.S."/>
            <person name="Schmidt S.A."/>
            <person name="Borneman A.R."/>
        </authorList>
    </citation>
    <scope>NUCLEOTIDE SEQUENCE [LARGE SCALE GENOMIC DNA]</scope>
    <source>
        <strain evidence="9">cv. Chardonnay</strain>
        <tissue evidence="8">Leaf</tissue>
    </source>
</reference>
<evidence type="ECO:0000259" key="6">
    <source>
        <dbReference type="PROSITE" id="PS50158"/>
    </source>
</evidence>
<dbReference type="CDD" id="cd09272">
    <property type="entry name" value="RNase_HI_RT_Ty1"/>
    <property type="match status" value="1"/>
</dbReference>
<dbReference type="Pfam" id="PF25597">
    <property type="entry name" value="SH3_retrovirus"/>
    <property type="match status" value="1"/>
</dbReference>
<dbReference type="GO" id="GO:0003676">
    <property type="term" value="F:nucleic acid binding"/>
    <property type="evidence" value="ECO:0007669"/>
    <property type="project" value="InterPro"/>
</dbReference>
<dbReference type="InterPro" id="IPR036397">
    <property type="entry name" value="RNaseH_sf"/>
</dbReference>
<evidence type="ECO:0000256" key="2">
    <source>
        <dbReference type="ARBA" id="ARBA00022723"/>
    </source>
</evidence>
<evidence type="ECO:0000256" key="1">
    <source>
        <dbReference type="ARBA" id="ARBA00022670"/>
    </source>
</evidence>
<protein>
    <submittedName>
        <fullName evidence="8">Retrovirus-related Pol polyprotein from transposon TNT 1-94</fullName>
    </submittedName>
</protein>
<dbReference type="AlphaFoldDB" id="A0A438JJI4"/>
<evidence type="ECO:0000313" key="9">
    <source>
        <dbReference type="Proteomes" id="UP000288805"/>
    </source>
</evidence>
<evidence type="ECO:0000313" key="8">
    <source>
        <dbReference type="EMBL" id="RVX09121.1"/>
    </source>
</evidence>
<dbReference type="InterPro" id="IPR025724">
    <property type="entry name" value="GAG-pre-integrase_dom"/>
</dbReference>
<dbReference type="PANTHER" id="PTHR42648">
    <property type="entry name" value="TRANSPOSASE, PUTATIVE-RELATED"/>
    <property type="match status" value="1"/>
</dbReference>
<keyword evidence="5" id="KW-0863">Zinc-finger</keyword>
<feature type="domain" description="CCHC-type" evidence="6">
    <location>
        <begin position="125"/>
        <end position="140"/>
    </location>
</feature>
<dbReference type="InterPro" id="IPR054722">
    <property type="entry name" value="PolX-like_BBD"/>
</dbReference>
<dbReference type="SUPFAM" id="SSF57756">
    <property type="entry name" value="Retrovirus zinc finger-like domains"/>
    <property type="match status" value="1"/>
</dbReference>
<dbReference type="InterPro" id="IPR043502">
    <property type="entry name" value="DNA/RNA_pol_sf"/>
</dbReference>
<dbReference type="Pfam" id="PF13976">
    <property type="entry name" value="gag_pre-integrs"/>
    <property type="match status" value="1"/>
</dbReference>
<dbReference type="InterPro" id="IPR012337">
    <property type="entry name" value="RNaseH-like_sf"/>
</dbReference>
<dbReference type="Gene3D" id="3.30.420.10">
    <property type="entry name" value="Ribonuclease H-like superfamily/Ribonuclease H"/>
    <property type="match status" value="1"/>
</dbReference>
<keyword evidence="2" id="KW-0479">Metal-binding</keyword>
<dbReference type="SMART" id="SM00343">
    <property type="entry name" value="ZnF_C2HC"/>
    <property type="match status" value="2"/>
</dbReference>
<evidence type="ECO:0000256" key="3">
    <source>
        <dbReference type="ARBA" id="ARBA00022750"/>
    </source>
</evidence>